<name>A0A5B0RPR8_PUCGR</name>
<accession>A0A5B0RPR8</accession>
<dbReference type="GO" id="GO:0050660">
    <property type="term" value="F:flavin adenine dinucleotide binding"/>
    <property type="evidence" value="ECO:0007669"/>
    <property type="project" value="InterPro"/>
</dbReference>
<sequence>MATFNILRQTATQVLRTSSSKSSGFPVFLRKSQTGGFATQAYNESINLAGLNEQQLELQDAVRSFTRREIAPIAQKVDQENQFPSHLWTKFGEMGIVELFVL</sequence>
<evidence type="ECO:0000259" key="1">
    <source>
        <dbReference type="Pfam" id="PF02771"/>
    </source>
</evidence>
<dbReference type="SUPFAM" id="SSF56645">
    <property type="entry name" value="Acyl-CoA dehydrogenase NM domain-like"/>
    <property type="match status" value="1"/>
</dbReference>
<gene>
    <name evidence="2" type="ORF">PGTUg99_031740</name>
</gene>
<organism evidence="2 3">
    <name type="scientific">Puccinia graminis f. sp. tritici</name>
    <dbReference type="NCBI Taxonomy" id="56615"/>
    <lineage>
        <taxon>Eukaryota</taxon>
        <taxon>Fungi</taxon>
        <taxon>Dikarya</taxon>
        <taxon>Basidiomycota</taxon>
        <taxon>Pucciniomycotina</taxon>
        <taxon>Pucciniomycetes</taxon>
        <taxon>Pucciniales</taxon>
        <taxon>Pucciniaceae</taxon>
        <taxon>Puccinia</taxon>
    </lineage>
</organism>
<evidence type="ECO:0000313" key="2">
    <source>
        <dbReference type="EMBL" id="KAA1126644.1"/>
    </source>
</evidence>
<dbReference type="GO" id="GO:0016627">
    <property type="term" value="F:oxidoreductase activity, acting on the CH-CH group of donors"/>
    <property type="evidence" value="ECO:0007669"/>
    <property type="project" value="InterPro"/>
</dbReference>
<dbReference type="Gene3D" id="1.10.540.10">
    <property type="entry name" value="Acyl-CoA dehydrogenase/oxidase, N-terminal domain"/>
    <property type="match status" value="1"/>
</dbReference>
<feature type="domain" description="Acyl-CoA dehydrogenase/oxidase N-terminal" evidence="1">
    <location>
        <begin position="52"/>
        <end position="99"/>
    </location>
</feature>
<dbReference type="Proteomes" id="UP000325313">
    <property type="component" value="Unassembled WGS sequence"/>
</dbReference>
<comment type="caution">
    <text evidence="2">The sequence shown here is derived from an EMBL/GenBank/DDBJ whole genome shotgun (WGS) entry which is preliminary data.</text>
</comment>
<dbReference type="EMBL" id="VDEP01000171">
    <property type="protein sequence ID" value="KAA1126644.1"/>
    <property type="molecule type" value="Genomic_DNA"/>
</dbReference>
<proteinExistence type="predicted"/>
<evidence type="ECO:0000313" key="3">
    <source>
        <dbReference type="Proteomes" id="UP000325313"/>
    </source>
</evidence>
<dbReference type="InterPro" id="IPR009100">
    <property type="entry name" value="AcylCoA_DH/oxidase_NM_dom_sf"/>
</dbReference>
<dbReference type="Pfam" id="PF02771">
    <property type="entry name" value="Acyl-CoA_dh_N"/>
    <property type="match status" value="1"/>
</dbReference>
<reference evidence="2 3" key="1">
    <citation type="submission" date="2019-05" db="EMBL/GenBank/DDBJ databases">
        <title>Emergence of the Ug99 lineage of the wheat stem rust pathogen through somatic hybridization.</title>
        <authorList>
            <person name="Li F."/>
            <person name="Upadhyaya N.M."/>
            <person name="Sperschneider J."/>
            <person name="Matny O."/>
            <person name="Nguyen-Phuc H."/>
            <person name="Mago R."/>
            <person name="Raley C."/>
            <person name="Miller M.E."/>
            <person name="Silverstein K.A.T."/>
            <person name="Henningsen E."/>
            <person name="Hirsch C.D."/>
            <person name="Visser B."/>
            <person name="Pretorius Z.A."/>
            <person name="Steffenson B.J."/>
            <person name="Schwessinger B."/>
            <person name="Dodds P.N."/>
            <person name="Figueroa M."/>
        </authorList>
    </citation>
    <scope>NUCLEOTIDE SEQUENCE [LARGE SCALE GENOMIC DNA]</scope>
    <source>
        <strain evidence="2 3">Ug99</strain>
    </source>
</reference>
<dbReference type="InterPro" id="IPR037069">
    <property type="entry name" value="AcylCoA_DH/ox_N_sf"/>
</dbReference>
<dbReference type="AlphaFoldDB" id="A0A5B0RPR8"/>
<dbReference type="InterPro" id="IPR013786">
    <property type="entry name" value="AcylCoA_DH/ox_N"/>
</dbReference>
<protein>
    <recommendedName>
        <fullName evidence="1">Acyl-CoA dehydrogenase/oxidase N-terminal domain-containing protein</fullName>
    </recommendedName>
</protein>